<accession>A0A5A7P299</accession>
<dbReference type="GO" id="GO:0016020">
    <property type="term" value="C:membrane"/>
    <property type="evidence" value="ECO:0007669"/>
    <property type="project" value="UniProtKB-SubCell"/>
</dbReference>
<evidence type="ECO:0000256" key="1">
    <source>
        <dbReference type="ARBA" id="ARBA00000900"/>
    </source>
</evidence>
<keyword evidence="7" id="KW-0479">Metal-binding</keyword>
<reference evidence="18" key="1">
    <citation type="journal article" date="2019" name="Curr. Biol.">
        <title>Genome Sequence of Striga asiatica Provides Insight into the Evolution of Plant Parasitism.</title>
        <authorList>
            <person name="Yoshida S."/>
            <person name="Kim S."/>
            <person name="Wafula E.K."/>
            <person name="Tanskanen J."/>
            <person name="Kim Y.M."/>
            <person name="Honaas L."/>
            <person name="Yang Z."/>
            <person name="Spallek T."/>
            <person name="Conn C.E."/>
            <person name="Ichihashi Y."/>
            <person name="Cheong K."/>
            <person name="Cui S."/>
            <person name="Der J.P."/>
            <person name="Gundlach H."/>
            <person name="Jiao Y."/>
            <person name="Hori C."/>
            <person name="Ishida J.K."/>
            <person name="Kasahara H."/>
            <person name="Kiba T."/>
            <person name="Kim M.S."/>
            <person name="Koo N."/>
            <person name="Laohavisit A."/>
            <person name="Lee Y.H."/>
            <person name="Lumba S."/>
            <person name="McCourt P."/>
            <person name="Mortimer J.C."/>
            <person name="Mutuku J.M."/>
            <person name="Nomura T."/>
            <person name="Sasaki-Sekimoto Y."/>
            <person name="Seto Y."/>
            <person name="Wang Y."/>
            <person name="Wakatake T."/>
            <person name="Sakakibara H."/>
            <person name="Demura T."/>
            <person name="Yamaguchi S."/>
            <person name="Yoneyama K."/>
            <person name="Manabe R.I."/>
            <person name="Nelson D.C."/>
            <person name="Schulman A.H."/>
            <person name="Timko M.P."/>
            <person name="dePamphilis C.W."/>
            <person name="Choi D."/>
            <person name="Shirasu K."/>
        </authorList>
    </citation>
    <scope>NUCLEOTIDE SEQUENCE [LARGE SCALE GENOMIC DNA]</scope>
    <source>
        <strain evidence="18">cv. UVA1</strain>
    </source>
</reference>
<comment type="pathway">
    <text evidence="3">Protein modification; protein ubiquitination.</text>
</comment>
<feature type="signal peptide" evidence="15">
    <location>
        <begin position="1"/>
        <end position="19"/>
    </location>
</feature>
<dbReference type="OrthoDB" id="547665at2759"/>
<evidence type="ECO:0000259" key="16">
    <source>
        <dbReference type="Pfam" id="PF13947"/>
    </source>
</evidence>
<dbReference type="AlphaFoldDB" id="A0A5A7P299"/>
<comment type="caution">
    <text evidence="17">The sequence shown here is derived from an EMBL/GenBank/DDBJ whole genome shotgun (WGS) entry which is preliminary data.</text>
</comment>
<protein>
    <recommendedName>
        <fullName evidence="4">RING-type E3 ubiquitin transferase</fullName>
        <ecNumber evidence="4">2.3.2.27</ecNumber>
    </recommendedName>
</protein>
<evidence type="ECO:0000256" key="9">
    <source>
        <dbReference type="ARBA" id="ARBA00022771"/>
    </source>
</evidence>
<evidence type="ECO:0000256" key="14">
    <source>
        <dbReference type="ARBA" id="ARBA00024209"/>
    </source>
</evidence>
<evidence type="ECO:0000256" key="5">
    <source>
        <dbReference type="ARBA" id="ARBA00022679"/>
    </source>
</evidence>
<dbReference type="PANTHER" id="PTHR46279:SF9">
    <property type="entry name" value="OS01G0116300 PROTEIN"/>
    <property type="match status" value="1"/>
</dbReference>
<dbReference type="GO" id="GO:0030247">
    <property type="term" value="F:polysaccharide binding"/>
    <property type="evidence" value="ECO:0007669"/>
    <property type="project" value="InterPro"/>
</dbReference>
<proteinExistence type="inferred from homology"/>
<gene>
    <name evidence="17" type="ORF">STAS_02545</name>
</gene>
<keyword evidence="8 15" id="KW-0732">Signal</keyword>
<evidence type="ECO:0000256" key="10">
    <source>
        <dbReference type="ARBA" id="ARBA00022786"/>
    </source>
</evidence>
<keyword evidence="11" id="KW-0862">Zinc</keyword>
<dbReference type="Pfam" id="PF13947">
    <property type="entry name" value="GUB_WAK_bind"/>
    <property type="match status" value="1"/>
</dbReference>
<comment type="similarity">
    <text evidence="14">Belongs to the RING-type zinc finger family. ATL subfamily.</text>
</comment>
<evidence type="ECO:0000256" key="7">
    <source>
        <dbReference type="ARBA" id="ARBA00022723"/>
    </source>
</evidence>
<feature type="chain" id="PRO_5022669924" description="RING-type E3 ubiquitin transferase" evidence="15">
    <location>
        <begin position="20"/>
        <end position="268"/>
    </location>
</feature>
<keyword evidence="5" id="KW-0808">Transferase</keyword>
<dbReference type="InterPro" id="IPR046948">
    <property type="entry name" value="ATL20-22-like"/>
</dbReference>
<evidence type="ECO:0000313" key="18">
    <source>
        <dbReference type="Proteomes" id="UP000325081"/>
    </source>
</evidence>
<evidence type="ECO:0000256" key="15">
    <source>
        <dbReference type="SAM" id="SignalP"/>
    </source>
</evidence>
<feature type="domain" description="Wall-associated receptor kinase galacturonan-binding" evidence="16">
    <location>
        <begin position="25"/>
        <end position="92"/>
    </location>
</feature>
<dbReference type="InterPro" id="IPR025287">
    <property type="entry name" value="WAK_GUB"/>
</dbReference>
<keyword evidence="12" id="KW-1133">Transmembrane helix</keyword>
<keyword evidence="10" id="KW-0833">Ubl conjugation pathway</keyword>
<dbReference type="GO" id="GO:0061630">
    <property type="term" value="F:ubiquitin protein ligase activity"/>
    <property type="evidence" value="ECO:0007669"/>
    <property type="project" value="UniProtKB-EC"/>
</dbReference>
<dbReference type="PANTHER" id="PTHR46279">
    <property type="entry name" value="RING/U-BOX SUPERFAMILY PROTEIN"/>
    <property type="match status" value="1"/>
</dbReference>
<keyword evidence="6" id="KW-0812">Transmembrane</keyword>
<dbReference type="EMBL" id="BKCP01001225">
    <property type="protein sequence ID" value="GER26869.1"/>
    <property type="molecule type" value="Genomic_DNA"/>
</dbReference>
<evidence type="ECO:0000256" key="3">
    <source>
        <dbReference type="ARBA" id="ARBA00004906"/>
    </source>
</evidence>
<comment type="subcellular location">
    <subcellularLocation>
        <location evidence="2">Membrane</location>
        <topology evidence="2">Single-pass membrane protein</topology>
    </subcellularLocation>
</comment>
<evidence type="ECO:0000256" key="13">
    <source>
        <dbReference type="ARBA" id="ARBA00023136"/>
    </source>
</evidence>
<evidence type="ECO:0000256" key="2">
    <source>
        <dbReference type="ARBA" id="ARBA00004167"/>
    </source>
</evidence>
<dbReference type="EC" id="2.3.2.27" evidence="4"/>
<dbReference type="Proteomes" id="UP000325081">
    <property type="component" value="Unassembled WGS sequence"/>
</dbReference>
<keyword evidence="9" id="KW-0863">Zinc-finger</keyword>
<evidence type="ECO:0000256" key="8">
    <source>
        <dbReference type="ARBA" id="ARBA00022729"/>
    </source>
</evidence>
<keyword evidence="13" id="KW-0472">Membrane</keyword>
<evidence type="ECO:0000256" key="4">
    <source>
        <dbReference type="ARBA" id="ARBA00012483"/>
    </source>
</evidence>
<evidence type="ECO:0000256" key="6">
    <source>
        <dbReference type="ARBA" id="ARBA00022692"/>
    </source>
</evidence>
<evidence type="ECO:0000256" key="12">
    <source>
        <dbReference type="ARBA" id="ARBA00022989"/>
    </source>
</evidence>
<organism evidence="17 18">
    <name type="scientific">Striga asiatica</name>
    <name type="common">Asiatic witchweed</name>
    <name type="synonym">Buchnera asiatica</name>
    <dbReference type="NCBI Taxonomy" id="4170"/>
    <lineage>
        <taxon>Eukaryota</taxon>
        <taxon>Viridiplantae</taxon>
        <taxon>Streptophyta</taxon>
        <taxon>Embryophyta</taxon>
        <taxon>Tracheophyta</taxon>
        <taxon>Spermatophyta</taxon>
        <taxon>Magnoliopsida</taxon>
        <taxon>eudicotyledons</taxon>
        <taxon>Gunneridae</taxon>
        <taxon>Pentapetalae</taxon>
        <taxon>asterids</taxon>
        <taxon>lamiids</taxon>
        <taxon>Lamiales</taxon>
        <taxon>Orobanchaceae</taxon>
        <taxon>Buchnereae</taxon>
        <taxon>Striga</taxon>
    </lineage>
</organism>
<keyword evidence="18" id="KW-1185">Reference proteome</keyword>
<comment type="catalytic activity">
    <reaction evidence="1">
        <text>S-ubiquitinyl-[E2 ubiquitin-conjugating enzyme]-L-cysteine + [acceptor protein]-L-lysine = [E2 ubiquitin-conjugating enzyme]-L-cysteine + N(6)-ubiquitinyl-[acceptor protein]-L-lysine.</text>
        <dbReference type="EC" id="2.3.2.27"/>
    </reaction>
</comment>
<sequence length="268" mass="30966">MSVFLVFTFFCLLYSAVLGVEIDDCKPTRCMKHGPTIRFPFRDKNRSPQHCGYPGFDVFCNESNDTVLELPSSVQVAVKKINYVLQQVELYDPEKCLVKKLPHLNLSTFPLQFLNTENLDYILVNCSRRSLFNSFPCLGDSSSYFFAISESRWDNVGSLDLTSCTRLHKVYLPYDVIYEKYLHLRWSEPACGGCEAKGKWCRISSNSTSGERQIQCVHKPNTTIFTWSWKKEKHISKQQYSFECIAQKIYVKLCFTSLWSIDGASGWR</sequence>
<evidence type="ECO:0000313" key="17">
    <source>
        <dbReference type="EMBL" id="GER26869.1"/>
    </source>
</evidence>
<dbReference type="GO" id="GO:0008270">
    <property type="term" value="F:zinc ion binding"/>
    <property type="evidence" value="ECO:0007669"/>
    <property type="project" value="UniProtKB-KW"/>
</dbReference>
<name>A0A5A7P299_STRAF</name>
<evidence type="ECO:0000256" key="11">
    <source>
        <dbReference type="ARBA" id="ARBA00022833"/>
    </source>
</evidence>